<dbReference type="Gene3D" id="2.60.40.790">
    <property type="match status" value="1"/>
</dbReference>
<gene>
    <name evidence="8" type="ORF">FNK824_LOCUS13709</name>
    <name evidence="7" type="ORF">OTI717_LOCUS2332</name>
</gene>
<evidence type="ECO:0000259" key="6">
    <source>
        <dbReference type="PROSITE" id="PS51203"/>
    </source>
</evidence>
<dbReference type="PROSITE" id="PS51203">
    <property type="entry name" value="CS"/>
    <property type="match status" value="1"/>
</dbReference>
<dbReference type="InterPro" id="IPR007052">
    <property type="entry name" value="CS_dom"/>
</dbReference>
<keyword evidence="5" id="KW-0539">Nucleus</keyword>
<dbReference type="GO" id="GO:0005737">
    <property type="term" value="C:cytoplasm"/>
    <property type="evidence" value="ECO:0007669"/>
    <property type="project" value="UniProtKB-SubCell"/>
</dbReference>
<dbReference type="InterPro" id="IPR037895">
    <property type="entry name" value="NUDCD1"/>
</dbReference>
<dbReference type="PANTHER" id="PTHR21664">
    <property type="entry name" value="CHRONIC MYELOGENOUS LEUKEMIA TUMOR ANTIGEN 66"/>
    <property type="match status" value="1"/>
</dbReference>
<dbReference type="SUPFAM" id="SSF49764">
    <property type="entry name" value="HSP20-like chaperones"/>
    <property type="match status" value="1"/>
</dbReference>
<comment type="caution">
    <text evidence="7">The sequence shown here is derived from an EMBL/GenBank/DDBJ whole genome shotgun (WGS) entry which is preliminary data.</text>
</comment>
<evidence type="ECO:0000256" key="4">
    <source>
        <dbReference type="ARBA" id="ARBA00022490"/>
    </source>
</evidence>
<dbReference type="InterPro" id="IPR008978">
    <property type="entry name" value="HSP20-like_chaperone"/>
</dbReference>
<comment type="subcellular location">
    <subcellularLocation>
        <location evidence="2">Cytoplasm</location>
    </subcellularLocation>
    <subcellularLocation>
        <location evidence="1">Nucleus</location>
    </subcellularLocation>
</comment>
<evidence type="ECO:0000256" key="5">
    <source>
        <dbReference type="ARBA" id="ARBA00023242"/>
    </source>
</evidence>
<dbReference type="Pfam" id="PF04969">
    <property type="entry name" value="CS"/>
    <property type="match status" value="1"/>
</dbReference>
<dbReference type="EMBL" id="CAJOBE010001821">
    <property type="protein sequence ID" value="CAF3777230.1"/>
    <property type="molecule type" value="Genomic_DNA"/>
</dbReference>
<dbReference type="PANTHER" id="PTHR21664:SF1">
    <property type="entry name" value="NUDC DOMAIN-CONTAINING PROTEIN 1"/>
    <property type="match status" value="1"/>
</dbReference>
<evidence type="ECO:0000313" key="8">
    <source>
        <dbReference type="EMBL" id="CAF3777230.1"/>
    </source>
</evidence>
<dbReference type="AlphaFoldDB" id="A0A818I055"/>
<dbReference type="GO" id="GO:0005634">
    <property type="term" value="C:nucleus"/>
    <property type="evidence" value="ECO:0007669"/>
    <property type="project" value="UniProtKB-SubCell"/>
</dbReference>
<name>A0A818I055_9BILA</name>
<evidence type="ECO:0000313" key="9">
    <source>
        <dbReference type="Proteomes" id="UP000663823"/>
    </source>
</evidence>
<protein>
    <recommendedName>
        <fullName evidence="3">NudC domain-containing protein 1</fullName>
    </recommendedName>
</protein>
<dbReference type="Proteomes" id="UP000663823">
    <property type="component" value="Unassembled WGS sequence"/>
</dbReference>
<evidence type="ECO:0000256" key="1">
    <source>
        <dbReference type="ARBA" id="ARBA00004123"/>
    </source>
</evidence>
<evidence type="ECO:0000256" key="2">
    <source>
        <dbReference type="ARBA" id="ARBA00004496"/>
    </source>
</evidence>
<sequence>MSEWREFRPQQKLLNSNFDGYRLTLEPLAQYTLKFDNNIHVQKDIEFDNDLYTYNGIKGFKSLNQLYIHNNDLYFFDRMHSIQQINLSSNESFSHLQQPTIVYQLPKNTLYGSMFFITDSLVFVCDGRSKLFILNTNKNSKWKLLYEEDFDEYLTSPIRLLHAVCYEGYLHAIIGFIQTECQLLWVTFSLGSSNEMKLTRRRILNGKKWPDFVAIESNGQGLYIATEGLYTFTFDSLIEVKKEEIPKQSVVEKIESSFHYIWSQTHNIIEIEIDSKTNEPQQWSVNIESNHLKCSVNDVVLIDAKLFDNIDPKESSYVITKDKNNQLTITLQKSNVGLFWNEIFKEGQAISGDIKMNSLPETNNIEEDNEVKQPYNSQQLEECDQYSNDTDNFLSRFDGDTHCITHQALVFNQILFTKLNPPSLCIRHDVDGLIWHINSIVSNDQAPWTHEATLNAFGYVQVSKQNRKFISTPIDYSYALISDTSTHIYIYKQNSPTSNLPGSSLRNRKSGKLVESIAKQHMISLENHNEILGLITTNERTYILIDDQLYIFLKIMDSGQLTIEKVTQLLHQHTFPASVEAALIAIRECSMFARKDLSMLANRFIFCHSLSTSSTNPSQTIWIKTLNNIQELHTLDLIRQFLEKQSDLTISTHVFDMIFFDILSDPDHPLFTLYYNLILKFLSLAISFESKPTLTIIARWFLTISKTMDSLITKIFEYIIHEHIALAITKSINNLCTISPLFTLCFIKQTCILLDKENFIIDKKIIQTLIELLTYGLTNSTNLLLITLQQEFIAQNNSSLFNFVPSMIRLNVLFPLREFGSSSLCLHLDHFHTSILSFLFSIVIHKSDQNNILQKNLFPSNYFEQLPITIQDFIEREKPNQKNIDECIQRYLQILSICKTLSLPLTQLYISDLAKHFSLFTHHKLFHILKDKEEQEMKKT</sequence>
<dbReference type="EMBL" id="CAJOAX010000112">
    <property type="protein sequence ID" value="CAF3512335.1"/>
    <property type="molecule type" value="Genomic_DNA"/>
</dbReference>
<dbReference type="CDD" id="cd06467">
    <property type="entry name" value="p23_NUDC_like"/>
    <property type="match status" value="1"/>
</dbReference>
<proteinExistence type="predicted"/>
<accession>A0A818I055</accession>
<evidence type="ECO:0000256" key="3">
    <source>
        <dbReference type="ARBA" id="ARBA00018915"/>
    </source>
</evidence>
<evidence type="ECO:0000313" key="7">
    <source>
        <dbReference type="EMBL" id="CAF3512335.1"/>
    </source>
</evidence>
<organism evidence="7 9">
    <name type="scientific">Rotaria sordida</name>
    <dbReference type="NCBI Taxonomy" id="392033"/>
    <lineage>
        <taxon>Eukaryota</taxon>
        <taxon>Metazoa</taxon>
        <taxon>Spiralia</taxon>
        <taxon>Gnathifera</taxon>
        <taxon>Rotifera</taxon>
        <taxon>Eurotatoria</taxon>
        <taxon>Bdelloidea</taxon>
        <taxon>Philodinida</taxon>
        <taxon>Philodinidae</taxon>
        <taxon>Rotaria</taxon>
    </lineage>
</organism>
<reference evidence="7" key="1">
    <citation type="submission" date="2021-02" db="EMBL/GenBank/DDBJ databases">
        <authorList>
            <person name="Nowell W R."/>
        </authorList>
    </citation>
    <scope>NUCLEOTIDE SEQUENCE</scope>
</reference>
<dbReference type="Proteomes" id="UP000663874">
    <property type="component" value="Unassembled WGS sequence"/>
</dbReference>
<feature type="domain" description="CS" evidence="6">
    <location>
        <begin position="255"/>
        <end position="344"/>
    </location>
</feature>
<keyword evidence="4" id="KW-0963">Cytoplasm</keyword>